<gene>
    <name evidence="1" type="ORF">RCOM_0522200</name>
</gene>
<dbReference type="eggNOG" id="KOG1075">
    <property type="taxonomic scope" value="Eukaryota"/>
</dbReference>
<accession>B9S9T6</accession>
<dbReference type="Proteomes" id="UP000008311">
    <property type="component" value="Unassembled WGS sequence"/>
</dbReference>
<dbReference type="InParanoid" id="B9S9T6"/>
<dbReference type="OrthoDB" id="845805at2759"/>
<evidence type="ECO:0000313" key="2">
    <source>
        <dbReference type="Proteomes" id="UP000008311"/>
    </source>
</evidence>
<dbReference type="PANTHER" id="PTHR47074">
    <property type="entry name" value="BNAC02G40300D PROTEIN"/>
    <property type="match status" value="1"/>
</dbReference>
<protein>
    <submittedName>
        <fullName evidence="1">Uncharacterized protein</fullName>
    </submittedName>
</protein>
<name>B9S9T6_RICCO</name>
<dbReference type="InterPro" id="IPR052929">
    <property type="entry name" value="RNase_H-like_EbsB-rel"/>
</dbReference>
<keyword evidence="2" id="KW-1185">Reference proteome</keyword>
<organism evidence="1 2">
    <name type="scientific">Ricinus communis</name>
    <name type="common">Castor bean</name>
    <dbReference type="NCBI Taxonomy" id="3988"/>
    <lineage>
        <taxon>Eukaryota</taxon>
        <taxon>Viridiplantae</taxon>
        <taxon>Streptophyta</taxon>
        <taxon>Embryophyta</taxon>
        <taxon>Tracheophyta</taxon>
        <taxon>Spermatophyta</taxon>
        <taxon>Magnoliopsida</taxon>
        <taxon>eudicotyledons</taxon>
        <taxon>Gunneridae</taxon>
        <taxon>Pentapetalae</taxon>
        <taxon>rosids</taxon>
        <taxon>fabids</taxon>
        <taxon>Malpighiales</taxon>
        <taxon>Euphorbiaceae</taxon>
        <taxon>Acalyphoideae</taxon>
        <taxon>Acalypheae</taxon>
        <taxon>Ricinus</taxon>
    </lineage>
</organism>
<dbReference type="EMBL" id="EQ973899">
    <property type="protein sequence ID" value="EEF39606.1"/>
    <property type="molecule type" value="Genomic_DNA"/>
</dbReference>
<dbReference type="AlphaFoldDB" id="B9S9T6"/>
<sequence length="276" mass="31578">MLGKQAWNLTVKPYTLVSHILKAKYFPRGDFISAQLGSNPSSVWCAKPVLEYGCRWRVGVGSSISVWQDLWILNDNLFLFRTRVKRVLEGIKVRDFLIPGTNEWDVEMIHEIFEEVDVGDILKLPADLQGQEDKLIWSYDTRGLYPVKTGYQVYTNHVLYVDQQFDVLPWTRVWKLDISLKPSSLQTVNGCLSLLLQFKEARKSGYTSFHETSNSGTMHWTRPAVDVFKINLDAAIDLSSSTVGFEWVLRDHEGVAMAGVTMQVASKWEARLTEAW</sequence>
<evidence type="ECO:0000313" key="1">
    <source>
        <dbReference type="EMBL" id="EEF39606.1"/>
    </source>
</evidence>
<dbReference type="OMA" id="MIHEIFE"/>
<reference evidence="2" key="1">
    <citation type="journal article" date="2010" name="Nat. Biotechnol.">
        <title>Draft genome sequence of the oilseed species Ricinus communis.</title>
        <authorList>
            <person name="Chan A.P."/>
            <person name="Crabtree J."/>
            <person name="Zhao Q."/>
            <person name="Lorenzi H."/>
            <person name="Orvis J."/>
            <person name="Puiu D."/>
            <person name="Melake-Berhan A."/>
            <person name="Jones K.M."/>
            <person name="Redman J."/>
            <person name="Chen G."/>
            <person name="Cahoon E.B."/>
            <person name="Gedil M."/>
            <person name="Stanke M."/>
            <person name="Haas B.J."/>
            <person name="Wortman J.R."/>
            <person name="Fraser-Liggett C.M."/>
            <person name="Ravel J."/>
            <person name="Rabinowicz P.D."/>
        </authorList>
    </citation>
    <scope>NUCLEOTIDE SEQUENCE [LARGE SCALE GENOMIC DNA]</scope>
    <source>
        <strain evidence="2">cv. Hale</strain>
    </source>
</reference>
<dbReference type="PANTHER" id="PTHR47074:SF11">
    <property type="entry name" value="REVERSE TRANSCRIPTASE-LIKE PROTEIN"/>
    <property type="match status" value="1"/>
</dbReference>
<proteinExistence type="predicted"/>